<sequence length="297" mass="33555">MTLERSMQKIALGRTGLQVSRIALGGYPFGGLNRANNWDPWSEEGRKSAIATINRALDLGINYIDTAPAYGEGNSERLIGEVMKSRRDECVLATKVRWDGIGKADVIASVRDSLKRLNTDRLDIVQFHGGMFSAEEYEHIVKGGPLEGLLELREKGEIGFIGLTAEEPWTARQFLKHKEFDVFQLAYNFIYQSAARHILNEARAENVGVVTMRTMTSGIFQRGVRYLAPDWQKAKDLFQVCLEFVLSDSRVHSAIVGMRWPEEVDLNVKLVNDFHPAFDFAQLPRMTVDVYRAQDAE</sequence>
<dbReference type="CDD" id="cd19105">
    <property type="entry name" value="AKR_unchar"/>
    <property type="match status" value="1"/>
</dbReference>
<dbReference type="OrthoDB" id="9768851at2"/>
<dbReference type="KEGG" id="rjg:CCGE525_15455"/>
<dbReference type="PANTHER" id="PTHR43312">
    <property type="entry name" value="D-THREO-ALDOSE 1-DEHYDROGENASE"/>
    <property type="match status" value="1"/>
</dbReference>
<name>A0A387FKW8_9HYPH</name>
<dbReference type="InterPro" id="IPR023210">
    <property type="entry name" value="NADP_OxRdtase_dom"/>
</dbReference>
<gene>
    <name evidence="2" type="ORF">CCGE525_15455</name>
</gene>
<dbReference type="EMBL" id="CP032694">
    <property type="protein sequence ID" value="AYG60050.1"/>
    <property type="molecule type" value="Genomic_DNA"/>
</dbReference>
<evidence type="ECO:0000313" key="2">
    <source>
        <dbReference type="EMBL" id="AYG60050.1"/>
    </source>
</evidence>
<dbReference type="InterPro" id="IPR053135">
    <property type="entry name" value="AKR2_Oxidoreductase"/>
</dbReference>
<dbReference type="InterPro" id="IPR036812">
    <property type="entry name" value="NAD(P)_OxRdtase_dom_sf"/>
</dbReference>
<organism evidence="2 3">
    <name type="scientific">Rhizobium jaguaris</name>
    <dbReference type="NCBI Taxonomy" id="1312183"/>
    <lineage>
        <taxon>Bacteria</taxon>
        <taxon>Pseudomonadati</taxon>
        <taxon>Pseudomonadota</taxon>
        <taxon>Alphaproteobacteria</taxon>
        <taxon>Hyphomicrobiales</taxon>
        <taxon>Rhizobiaceae</taxon>
        <taxon>Rhizobium/Agrobacterium group</taxon>
        <taxon>Rhizobium</taxon>
    </lineage>
</organism>
<evidence type="ECO:0000313" key="3">
    <source>
        <dbReference type="Proteomes" id="UP000282195"/>
    </source>
</evidence>
<dbReference type="AlphaFoldDB" id="A0A387FKW8"/>
<dbReference type="Proteomes" id="UP000282195">
    <property type="component" value="Chromosome"/>
</dbReference>
<keyword evidence="3" id="KW-1185">Reference proteome</keyword>
<dbReference type="Gene3D" id="3.20.20.100">
    <property type="entry name" value="NADP-dependent oxidoreductase domain"/>
    <property type="match status" value="1"/>
</dbReference>
<reference evidence="2 3" key="1">
    <citation type="submission" date="2018-10" db="EMBL/GenBank/DDBJ databases">
        <title>Rhizobium etli, R. leguminosarum and a new Rhizobium genospecies from Phaseolus dumosus.</title>
        <authorList>
            <person name="Ramirez-Puebla S.T."/>
            <person name="Rogel-Hernandez M.A."/>
            <person name="Guerrero G."/>
            <person name="Ormeno-Orrillo E."/>
            <person name="Martinez-Romero J.C."/>
            <person name="Negrete-Yankelevich S."/>
            <person name="Martinez-Romero E."/>
        </authorList>
    </citation>
    <scope>NUCLEOTIDE SEQUENCE [LARGE SCALE GENOMIC DNA]</scope>
    <source>
        <strain evidence="2 3">CCGE525</strain>
    </source>
</reference>
<accession>A0A387FKW8</accession>
<feature type="domain" description="NADP-dependent oxidoreductase" evidence="1">
    <location>
        <begin position="38"/>
        <end position="271"/>
    </location>
</feature>
<dbReference type="PANTHER" id="PTHR43312:SF1">
    <property type="entry name" value="NADP-DEPENDENT OXIDOREDUCTASE DOMAIN-CONTAINING PROTEIN"/>
    <property type="match status" value="1"/>
</dbReference>
<proteinExistence type="predicted"/>
<protein>
    <submittedName>
        <fullName evidence="2">Aldo/keto reductase</fullName>
    </submittedName>
</protein>
<evidence type="ECO:0000259" key="1">
    <source>
        <dbReference type="Pfam" id="PF00248"/>
    </source>
</evidence>
<dbReference type="SUPFAM" id="SSF51430">
    <property type="entry name" value="NAD(P)-linked oxidoreductase"/>
    <property type="match status" value="1"/>
</dbReference>
<dbReference type="Pfam" id="PF00248">
    <property type="entry name" value="Aldo_ket_red"/>
    <property type="match status" value="1"/>
</dbReference>